<gene>
    <name evidence="3" type="ORF">NT6N_04590</name>
</gene>
<dbReference type="EMBL" id="AP026866">
    <property type="protein sequence ID" value="BDS05419.1"/>
    <property type="molecule type" value="Genomic_DNA"/>
</dbReference>
<evidence type="ECO:0000259" key="2">
    <source>
        <dbReference type="PROSITE" id="PS51841"/>
    </source>
</evidence>
<reference evidence="3" key="1">
    <citation type="submission" date="2024-07" db="EMBL/GenBank/DDBJ databases">
        <title>Complete genome sequence of Verrucomicrobiaceae bacterium NT6N.</title>
        <authorList>
            <person name="Huang C."/>
            <person name="Takami H."/>
            <person name="Hamasaki K."/>
        </authorList>
    </citation>
    <scope>NUCLEOTIDE SEQUENCE</scope>
    <source>
        <strain evidence="3">NT6N</strain>
    </source>
</reference>
<dbReference type="InterPro" id="IPR014867">
    <property type="entry name" value="Spore_coat_CotH_CotH2/3/7"/>
</dbReference>
<feature type="domain" description="LTD" evidence="2">
    <location>
        <begin position="879"/>
        <end position="1018"/>
    </location>
</feature>
<dbReference type="Gene3D" id="2.60.120.260">
    <property type="entry name" value="Galactose-binding domain-like"/>
    <property type="match status" value="1"/>
</dbReference>
<dbReference type="SUPFAM" id="SSF74853">
    <property type="entry name" value="Lamin A/C globular tail domain"/>
    <property type="match status" value="3"/>
</dbReference>
<dbReference type="NCBIfam" id="NF041940">
    <property type="entry name" value="choice_anch_X"/>
    <property type="match status" value="1"/>
</dbReference>
<dbReference type="InterPro" id="IPR001322">
    <property type="entry name" value="Lamin_tail_dom"/>
</dbReference>
<feature type="region of interest" description="Disordered" evidence="1">
    <location>
        <begin position="286"/>
        <end position="305"/>
    </location>
</feature>
<dbReference type="Pfam" id="PF08757">
    <property type="entry name" value="CotH"/>
    <property type="match status" value="1"/>
</dbReference>
<evidence type="ECO:0000256" key="1">
    <source>
        <dbReference type="SAM" id="MobiDB-lite"/>
    </source>
</evidence>
<dbReference type="Pfam" id="PF00932">
    <property type="entry name" value="LTD"/>
    <property type="match status" value="3"/>
</dbReference>
<dbReference type="PANTHER" id="PTHR40050">
    <property type="entry name" value="INNER SPORE COAT PROTEIN H"/>
    <property type="match status" value="1"/>
</dbReference>
<dbReference type="InterPro" id="IPR036415">
    <property type="entry name" value="Lamin_tail_dom_sf"/>
</dbReference>
<sequence>MDDRGYFSALYMLEKIRRVQTVFCAICMFAGLGETVRGEVWISEFMASNDSSYDDADGDSSDWIEIYNDDTSAINLNGWRLTDNDSNSSKWVFPNVTVPAKGFIIVFASGKDRRVEGAELHTNFSLSKSGEYLALVKPNGSVEHEYAPSYPPQATDISYGLMQSGAVSTIVAQGAAGRAGVAQSQSDFNNNFNGWNTSINGSFTGSTWRNINSGVGYERSSGFGNWIGSGGDFESEMYEENSSIFLRLPFNVSDPSAVSSLTLRMRWDAGFVAYINGVQVAADRNPTSLGWNSSATEDRPDGQNDDWENFNINLSGVTLLPGNNLLAIHGLNDRVGSSDMLCFPELDAVTNPSTGTQKVYFTSPTPGAINEGGSEDLAPFIDEVTDAVTPLPQGGAGSAPIRVTALVTETNHPISTVRLFYRVMFGSETQLTMRDDGVTPDETAGDGVYSVHVPTTTMSSGQMLRWRIEARDDENNLGQSPAYLDPNDSDRYYGTMAEAGINTSNLPILHWFVESPSSANTRGGTRSSFFYAGRFYDNIQTDLHGQTTSGFSKKSYDIDFNKGNRFEWKAGEIKAKDINLLTNWADKTKMRNTMAYEIFRDAGAAHHYAFPVRVQQNGSFFSVADMVEDGDDRFLERIGFDPEGALYKMYNRLDGTGGATKKTRKDEDKSDIQALISALNESNSQNARRLYGYDNIDIPETINYLAGLFLAGSEDQGHKNYYVYRDTNITGEWMLIVWDLDLSLGHDWGGQGYFDDDLIWTQNLQFGASNRLKTFIWNSPELNEMYVRRVRSLMDKLLQPDAVPLAQRRMENRINELADLIDPVGVTSDADLDFSMWGSWRDGGSGSTNAEHRMRNQAQRLIDDYLPGRRAYLYSGVPSSNGLGIPSAQQPMSNITIEDVEFLPISNNQDEEYFVLKNRENTAVDISGWQVKGAVEMTFKAGTIIPAGSGNAGAQYVGLLHVAKSSTAFRSRATGAKGGEYRFIQGGYSGQLSARGETIELWDAEGNLIATKTYTGTPSLAQQFLRVSEINYHPTGPTAAEQSQFPGVTDSDFEFIELVNTGSSALLLDGCSFIEGIDYVFPASTTLAAGDRIVIAKNLDAFEFRYGTGLNVVGNYTGSLDNGGERLKLVDALGESILDFEWNDKWYPPSDGDGRTLVVRDENTPFNLFDEPTSWGISATQDGTPSLPNGQVFAHFEGWRYGHFNSLERDDPQIGMSDSDMDNDGRSNWAEYCFGTDPKVPDSVEVTLVPASHSGEVYAAISFPRRRNAFDVVWALEDCDDLAGWDGTNSAIHGTPQVLGGGLEKVILRSENLLNSGGALFLRVHAQSQ</sequence>
<dbReference type="PANTHER" id="PTHR40050:SF1">
    <property type="entry name" value="INNER SPORE COAT PROTEIN H"/>
    <property type="match status" value="1"/>
</dbReference>
<dbReference type="PROSITE" id="PS51841">
    <property type="entry name" value="LTD"/>
    <property type="match status" value="2"/>
</dbReference>
<feature type="domain" description="LTD" evidence="2">
    <location>
        <begin position="28"/>
        <end position="175"/>
    </location>
</feature>
<name>A0AAT9FHC4_9BACT</name>
<protein>
    <recommendedName>
        <fullName evidence="2">LTD domain-containing protein</fullName>
    </recommendedName>
</protein>
<evidence type="ECO:0000313" key="3">
    <source>
        <dbReference type="EMBL" id="BDS05419.1"/>
    </source>
</evidence>
<dbReference type="Gene3D" id="2.60.40.1260">
    <property type="entry name" value="Lamin Tail domain"/>
    <property type="match status" value="2"/>
</dbReference>
<organism evidence="3">
    <name type="scientific">Oceaniferula spumae</name>
    <dbReference type="NCBI Taxonomy" id="2979115"/>
    <lineage>
        <taxon>Bacteria</taxon>
        <taxon>Pseudomonadati</taxon>
        <taxon>Verrucomicrobiota</taxon>
        <taxon>Verrucomicrobiia</taxon>
        <taxon>Verrucomicrobiales</taxon>
        <taxon>Verrucomicrobiaceae</taxon>
        <taxon>Oceaniferula</taxon>
    </lineage>
</organism>
<feature type="compositionally biased region" description="Polar residues" evidence="1">
    <location>
        <begin position="286"/>
        <end position="295"/>
    </location>
</feature>
<proteinExistence type="predicted"/>
<dbReference type="KEGG" id="osu:NT6N_04590"/>
<accession>A0AAT9FHC4</accession>